<reference evidence="1" key="1">
    <citation type="submission" date="2019-03" db="EMBL/GenBank/DDBJ databases">
        <title>Lake Tanganyika Metagenome-Assembled Genomes (MAGs).</title>
        <authorList>
            <person name="Tran P."/>
        </authorList>
    </citation>
    <scope>NUCLEOTIDE SEQUENCE</scope>
    <source>
        <strain evidence="1">M_DeepCast_400m_m2_100</strain>
    </source>
</reference>
<dbReference type="AlphaFoldDB" id="A0A938BPI8"/>
<dbReference type="Proteomes" id="UP000748308">
    <property type="component" value="Unassembled WGS sequence"/>
</dbReference>
<evidence type="ECO:0000313" key="1">
    <source>
        <dbReference type="EMBL" id="MBM3318378.1"/>
    </source>
</evidence>
<sequence length="55" mass="5948">MAVERIRTGLLLIVLGALGEVHEFVLSPKAEFVPVLLFALVVARGATILFTRSGR</sequence>
<accession>A0A938BPI8</accession>
<name>A0A938BPI8_UNCEI</name>
<protein>
    <submittedName>
        <fullName evidence="1">Uncharacterized protein</fullName>
    </submittedName>
</protein>
<organism evidence="1 2">
    <name type="scientific">Eiseniibacteriota bacterium</name>
    <dbReference type="NCBI Taxonomy" id="2212470"/>
    <lineage>
        <taxon>Bacteria</taxon>
        <taxon>Candidatus Eiseniibacteriota</taxon>
    </lineage>
</organism>
<evidence type="ECO:0000313" key="2">
    <source>
        <dbReference type="Proteomes" id="UP000748308"/>
    </source>
</evidence>
<proteinExistence type="predicted"/>
<dbReference type="EMBL" id="VGIY01000339">
    <property type="protein sequence ID" value="MBM3318378.1"/>
    <property type="molecule type" value="Genomic_DNA"/>
</dbReference>
<comment type="caution">
    <text evidence="1">The sequence shown here is derived from an EMBL/GenBank/DDBJ whole genome shotgun (WGS) entry which is preliminary data.</text>
</comment>
<gene>
    <name evidence="1" type="ORF">FJY75_11060</name>
</gene>